<evidence type="ECO:0000313" key="1">
    <source>
        <dbReference type="Proteomes" id="UP000035642"/>
    </source>
</evidence>
<sequence length="48" mass="5330">MSVPKIDITATQHRQRVSTKTVDIDANAWKDMRVLEASVSILMSVSAE</sequence>
<keyword evidence="1" id="KW-1185">Reference proteome</keyword>
<organism evidence="1 2">
    <name type="scientific">Angiostrongylus cantonensis</name>
    <name type="common">Rat lungworm</name>
    <dbReference type="NCBI Taxonomy" id="6313"/>
    <lineage>
        <taxon>Eukaryota</taxon>
        <taxon>Metazoa</taxon>
        <taxon>Ecdysozoa</taxon>
        <taxon>Nematoda</taxon>
        <taxon>Chromadorea</taxon>
        <taxon>Rhabditida</taxon>
        <taxon>Rhabditina</taxon>
        <taxon>Rhabditomorpha</taxon>
        <taxon>Strongyloidea</taxon>
        <taxon>Metastrongylidae</taxon>
        <taxon>Angiostrongylus</taxon>
    </lineage>
</organism>
<dbReference type="Proteomes" id="UP000035642">
    <property type="component" value="Unassembled WGS sequence"/>
</dbReference>
<dbReference type="WBParaSite" id="ACAC_0000288701-mRNA-1">
    <property type="protein sequence ID" value="ACAC_0000288701-mRNA-1"/>
    <property type="gene ID" value="ACAC_0000288701"/>
</dbReference>
<accession>A0A0K0CYX5</accession>
<evidence type="ECO:0000313" key="2">
    <source>
        <dbReference type="WBParaSite" id="ACAC_0000288701-mRNA-1"/>
    </source>
</evidence>
<name>A0A0K0CYX5_ANGCA</name>
<reference evidence="1" key="1">
    <citation type="submission" date="2012-09" db="EMBL/GenBank/DDBJ databases">
        <authorList>
            <person name="Martin A.A."/>
        </authorList>
    </citation>
    <scope>NUCLEOTIDE SEQUENCE</scope>
</reference>
<reference evidence="2" key="2">
    <citation type="submission" date="2017-02" db="UniProtKB">
        <authorList>
            <consortium name="WormBaseParasite"/>
        </authorList>
    </citation>
    <scope>IDENTIFICATION</scope>
</reference>
<protein>
    <submittedName>
        <fullName evidence="2">F5/8 type C domain-containing protein</fullName>
    </submittedName>
</protein>
<dbReference type="AlphaFoldDB" id="A0A0K0CYX5"/>
<proteinExistence type="predicted"/>